<evidence type="ECO:0000256" key="2">
    <source>
        <dbReference type="ARBA" id="ARBA00023054"/>
    </source>
</evidence>
<comment type="subcellular location">
    <subcellularLocation>
        <location evidence="1">Cell envelope</location>
    </subcellularLocation>
</comment>
<dbReference type="Pfam" id="PF25881">
    <property type="entry name" value="HH_YBHG"/>
    <property type="match status" value="1"/>
</dbReference>
<dbReference type="STRING" id="295068.MAQ5080_01002"/>
<organism evidence="5 6">
    <name type="scientific">Marinomonas aquimarina</name>
    <dbReference type="NCBI Taxonomy" id="295068"/>
    <lineage>
        <taxon>Bacteria</taxon>
        <taxon>Pseudomonadati</taxon>
        <taxon>Pseudomonadota</taxon>
        <taxon>Gammaproteobacteria</taxon>
        <taxon>Oceanospirillales</taxon>
        <taxon>Oceanospirillaceae</taxon>
        <taxon>Marinomonas</taxon>
    </lineage>
</organism>
<dbReference type="GO" id="GO:0030313">
    <property type="term" value="C:cell envelope"/>
    <property type="evidence" value="ECO:0007669"/>
    <property type="project" value="UniProtKB-SubCell"/>
</dbReference>
<gene>
    <name evidence="5" type="primary">mdtN_2</name>
    <name evidence="5" type="ORF">MAQ5080_01002</name>
</gene>
<name>A0A1A8T933_9GAMM</name>
<feature type="coiled-coil region" evidence="3">
    <location>
        <begin position="64"/>
        <end position="96"/>
    </location>
</feature>
<dbReference type="RefSeq" id="WP_067206380.1">
    <property type="nucleotide sequence ID" value="NZ_FLOC01000004.1"/>
</dbReference>
<proteinExistence type="predicted"/>
<evidence type="ECO:0000313" key="6">
    <source>
        <dbReference type="Proteomes" id="UP000092627"/>
    </source>
</evidence>
<evidence type="ECO:0000256" key="1">
    <source>
        <dbReference type="ARBA" id="ARBA00004196"/>
    </source>
</evidence>
<feature type="coiled-coil region" evidence="3">
    <location>
        <begin position="173"/>
        <end position="200"/>
    </location>
</feature>
<dbReference type="PANTHER" id="PTHR32347">
    <property type="entry name" value="EFFLUX SYSTEM COMPONENT YKNX-RELATED"/>
    <property type="match status" value="1"/>
</dbReference>
<dbReference type="Gene3D" id="2.40.30.170">
    <property type="match status" value="1"/>
</dbReference>
<accession>A0A1A8T933</accession>
<dbReference type="OrthoDB" id="8558741at2"/>
<dbReference type="AlphaFoldDB" id="A0A1A8T933"/>
<feature type="domain" description="YbhG-like alpha-helical hairpin" evidence="4">
    <location>
        <begin position="70"/>
        <end position="194"/>
    </location>
</feature>
<dbReference type="SUPFAM" id="SSF111369">
    <property type="entry name" value="HlyD-like secretion proteins"/>
    <property type="match status" value="2"/>
</dbReference>
<keyword evidence="2 3" id="KW-0175">Coiled coil</keyword>
<evidence type="ECO:0000259" key="4">
    <source>
        <dbReference type="Pfam" id="PF25881"/>
    </source>
</evidence>
<reference evidence="5 6" key="1">
    <citation type="submission" date="2016-06" db="EMBL/GenBank/DDBJ databases">
        <authorList>
            <person name="Kjaerup R.B."/>
            <person name="Dalgaard T.S."/>
            <person name="Juul-Madsen H.R."/>
        </authorList>
    </citation>
    <scope>NUCLEOTIDE SEQUENCE [LARGE SCALE GENOMIC DNA]</scope>
    <source>
        <strain evidence="5 6">CECT 5080</strain>
    </source>
</reference>
<evidence type="ECO:0000256" key="3">
    <source>
        <dbReference type="SAM" id="Coils"/>
    </source>
</evidence>
<sequence>MGLPALSTVLIGIGLLLHGCQSQPDHIALGTLERDSLILSALVSQQIVELPVTEGQKVSQGQLLARFKDDSAQAQLDYAEAQLRLAQATLAELQNGTRPEQIDSAYAAWQGALANDKEALLQLQRTQELYQANAIGRAALDNARTFKDQTRAQAEQLQQGWLELRNGAREEVLQQRQAQVEAAQAQVRIAKESLNQHRITAPSSGLIDLSPWHQGDSVLAGTQVFRLLTDEPPYARVYLPETLRTQLQTGSQVQILIDGVDQPFRGVVRTIRSQPAFTPYFALNENERSRLMYLAKIDVQDAEAIALGTPLEVRLP</sequence>
<dbReference type="PANTHER" id="PTHR32347:SF29">
    <property type="entry name" value="UPF0194 MEMBRANE PROTEIN YBHG"/>
    <property type="match status" value="1"/>
</dbReference>
<keyword evidence="6" id="KW-1185">Reference proteome</keyword>
<dbReference type="InterPro" id="IPR059052">
    <property type="entry name" value="HH_YbhG-like"/>
</dbReference>
<dbReference type="Gene3D" id="1.10.287.470">
    <property type="entry name" value="Helix hairpin bin"/>
    <property type="match status" value="1"/>
</dbReference>
<evidence type="ECO:0000313" key="5">
    <source>
        <dbReference type="EMBL" id="SBS28089.1"/>
    </source>
</evidence>
<dbReference type="EMBL" id="FLOC01000004">
    <property type="protein sequence ID" value="SBS28089.1"/>
    <property type="molecule type" value="Genomic_DNA"/>
</dbReference>
<dbReference type="Gene3D" id="2.40.50.100">
    <property type="match status" value="1"/>
</dbReference>
<dbReference type="InterPro" id="IPR050465">
    <property type="entry name" value="UPF0194_transport"/>
</dbReference>
<protein>
    <submittedName>
        <fullName evidence="5">Multidrug resistance protein MdtN</fullName>
    </submittedName>
</protein>
<dbReference type="Proteomes" id="UP000092627">
    <property type="component" value="Unassembled WGS sequence"/>
</dbReference>